<accession>A0ABW4CGG0</accession>
<dbReference type="InterPro" id="IPR029000">
    <property type="entry name" value="Cyclophilin-like_dom_sf"/>
</dbReference>
<dbReference type="InterPro" id="IPR008589">
    <property type="entry name" value="MupG"/>
</dbReference>
<dbReference type="SUPFAM" id="SSF51445">
    <property type="entry name" value="(Trans)glycosidases"/>
    <property type="match status" value="1"/>
</dbReference>
<dbReference type="InterPro" id="IPR017853">
    <property type="entry name" value="GH"/>
</dbReference>
<evidence type="ECO:0000313" key="4">
    <source>
        <dbReference type="Proteomes" id="UP001597196"/>
    </source>
</evidence>
<dbReference type="Proteomes" id="UP001597196">
    <property type="component" value="Unassembled WGS sequence"/>
</dbReference>
<dbReference type="PANTHER" id="PTHR38435:SF2">
    <property type="entry name" value="DUF871 DOMAIN-CONTAINING PROTEIN"/>
    <property type="match status" value="1"/>
</dbReference>
<gene>
    <name evidence="3" type="ORF">ACFQ4P_05130</name>
</gene>
<reference evidence="4" key="1">
    <citation type="journal article" date="2019" name="Int. J. Syst. Evol. Microbiol.">
        <title>The Global Catalogue of Microorganisms (GCM) 10K type strain sequencing project: providing services to taxonomists for standard genome sequencing and annotation.</title>
        <authorList>
            <consortium name="The Broad Institute Genomics Platform"/>
            <consortium name="The Broad Institute Genome Sequencing Center for Infectious Disease"/>
            <person name="Wu L."/>
            <person name="Ma J."/>
        </authorList>
    </citation>
    <scope>NUCLEOTIDE SEQUENCE [LARGE SCALE GENOMIC DNA]</scope>
    <source>
        <strain evidence="4">CCM 8980</strain>
    </source>
</reference>
<evidence type="ECO:0000313" key="3">
    <source>
        <dbReference type="EMBL" id="MFD1429628.1"/>
    </source>
</evidence>
<dbReference type="Pfam" id="PF05913">
    <property type="entry name" value="MupG_C"/>
    <property type="match status" value="1"/>
</dbReference>
<dbReference type="Pfam" id="PF19200">
    <property type="entry name" value="MupG_N"/>
    <property type="match status" value="1"/>
</dbReference>
<dbReference type="InterPro" id="IPR043894">
    <property type="entry name" value="MupG_C"/>
</dbReference>
<name>A0ABW4CGG0_9LACO</name>
<comment type="caution">
    <text evidence="3">The sequence shown here is derived from an EMBL/GenBank/DDBJ whole genome shotgun (WGS) entry which is preliminary data.</text>
</comment>
<feature type="domain" description="6-phospho-N-acetylmuramidase C-terminal" evidence="1">
    <location>
        <begin position="251"/>
        <end position="344"/>
    </location>
</feature>
<dbReference type="EMBL" id="JBHTOC010000006">
    <property type="protein sequence ID" value="MFD1429628.1"/>
    <property type="molecule type" value="Genomic_DNA"/>
</dbReference>
<dbReference type="RefSeq" id="WP_203626744.1">
    <property type="nucleotide sequence ID" value="NZ_BOLQ01000008.1"/>
</dbReference>
<dbReference type="InterPro" id="IPR013785">
    <property type="entry name" value="Aldolase_TIM"/>
</dbReference>
<evidence type="ECO:0000259" key="1">
    <source>
        <dbReference type="Pfam" id="PF05913"/>
    </source>
</evidence>
<keyword evidence="4" id="KW-1185">Reference proteome</keyword>
<protein>
    <submittedName>
        <fullName evidence="3">DUF871 domain-containing protein</fullName>
    </submittedName>
</protein>
<proteinExistence type="predicted"/>
<feature type="domain" description="6-phospho-N-acetylmuramidase N-terminal" evidence="2">
    <location>
        <begin position="2"/>
        <end position="231"/>
    </location>
</feature>
<dbReference type="Gene3D" id="2.40.100.10">
    <property type="entry name" value="Cyclophilin-like"/>
    <property type="match status" value="1"/>
</dbReference>
<dbReference type="SUPFAM" id="SSF50891">
    <property type="entry name" value="Cyclophilin-like"/>
    <property type="match status" value="1"/>
</dbReference>
<organism evidence="3 4">
    <name type="scientific">Lacticaseibacillus mingshuiensis</name>
    <dbReference type="NCBI Taxonomy" id="2799574"/>
    <lineage>
        <taxon>Bacteria</taxon>
        <taxon>Bacillati</taxon>
        <taxon>Bacillota</taxon>
        <taxon>Bacilli</taxon>
        <taxon>Lactobacillales</taxon>
        <taxon>Lactobacillaceae</taxon>
        <taxon>Lacticaseibacillus</taxon>
    </lineage>
</organism>
<dbReference type="PANTHER" id="PTHR38435">
    <property type="match status" value="1"/>
</dbReference>
<evidence type="ECO:0000259" key="2">
    <source>
        <dbReference type="Pfam" id="PF19200"/>
    </source>
</evidence>
<dbReference type="InterPro" id="IPR043797">
    <property type="entry name" value="MupG_N"/>
</dbReference>
<dbReference type="Gene3D" id="3.20.20.70">
    <property type="entry name" value="Aldolase class I"/>
    <property type="match status" value="1"/>
</dbReference>
<sequence>MIGSSIYLTEPLTERDHQELKQLAQAGFSGVFTSLHIPEDDAAALLPRLRQLATWCQETKQTLTADISADFVAKLGWDLARPESILAAGVTALRLDFGVDLPTIARLSRAMPVALNASTLDEPDLNQLAEAGADFSHIEAWHNFYPRPETGLARDWFVAKNRLFHRHGLKTQAFIPGDGVLRGPLFKGLPTLEDHRNWAPLAAMLDLQTLGTDLIYVGDNALSEASLRAIAANQQDGTVTLRVAGLPETLAQTWHNRPDAARDVIRIEESRFALPLDRPAPSTMQSRPLGTLTVDNTAYGRYAGEVQLTTCDLPADEAVNVLGRVIEPDRPLLDFIGGGQALTLVPAPK</sequence>